<dbReference type="RefSeq" id="WP_057642532.1">
    <property type="nucleotide sequence ID" value="NZ_LLXU01000002.1"/>
</dbReference>
<gene>
    <name evidence="2" type="ORF">ARC20_02320</name>
</gene>
<accession>A0A0R0AWW4</accession>
<reference evidence="2 3" key="1">
    <citation type="submission" date="2015-10" db="EMBL/GenBank/DDBJ databases">
        <title>Genome sequencing and analysis of members of genus Stenotrophomonas.</title>
        <authorList>
            <person name="Patil P.P."/>
            <person name="Midha S."/>
            <person name="Patil P.B."/>
        </authorList>
    </citation>
    <scope>NUCLEOTIDE SEQUENCE [LARGE SCALE GENOMIC DNA]</scope>
    <source>
        <strain evidence="2 3">JCM 16536</strain>
    </source>
</reference>
<dbReference type="Pfam" id="PF07793">
    <property type="entry name" value="DUF1631"/>
    <property type="match status" value="1"/>
</dbReference>
<comment type="caution">
    <text evidence="2">The sequence shown here is derived from an EMBL/GenBank/DDBJ whole genome shotgun (WGS) entry which is preliminary data.</text>
</comment>
<proteinExistence type="predicted"/>
<dbReference type="Proteomes" id="UP000051802">
    <property type="component" value="Unassembled WGS sequence"/>
</dbReference>
<feature type="region of interest" description="Disordered" evidence="1">
    <location>
        <begin position="309"/>
        <end position="329"/>
    </location>
</feature>
<dbReference type="InterPro" id="IPR012434">
    <property type="entry name" value="DUF1631"/>
</dbReference>
<dbReference type="EMBL" id="LLXU01000002">
    <property type="protein sequence ID" value="KRG49161.1"/>
    <property type="molecule type" value="Genomic_DNA"/>
</dbReference>
<dbReference type="AlphaFoldDB" id="A0A0R0AWW4"/>
<evidence type="ECO:0000313" key="3">
    <source>
        <dbReference type="Proteomes" id="UP000051802"/>
    </source>
</evidence>
<evidence type="ECO:0000313" key="2">
    <source>
        <dbReference type="EMBL" id="KRG49161.1"/>
    </source>
</evidence>
<dbReference type="OrthoDB" id="6188167at2"/>
<feature type="region of interest" description="Disordered" evidence="1">
    <location>
        <begin position="677"/>
        <end position="704"/>
    </location>
</feature>
<organism evidence="2 3">
    <name type="scientific">Stenotrophomonas panacihumi</name>
    <dbReference type="NCBI Taxonomy" id="676599"/>
    <lineage>
        <taxon>Bacteria</taxon>
        <taxon>Pseudomonadati</taxon>
        <taxon>Pseudomonadota</taxon>
        <taxon>Gammaproteobacteria</taxon>
        <taxon>Lysobacterales</taxon>
        <taxon>Lysobacteraceae</taxon>
        <taxon>Stenotrophomonas</taxon>
    </lineage>
</organism>
<protein>
    <submittedName>
        <fullName evidence="2">Thymidine phosphorylase</fullName>
    </submittedName>
</protein>
<name>A0A0R0AWW4_9GAMM</name>
<dbReference type="STRING" id="676599.ARC20_02320"/>
<keyword evidence="3" id="KW-1185">Reference proteome</keyword>
<feature type="region of interest" description="Disordered" evidence="1">
    <location>
        <begin position="242"/>
        <end position="288"/>
    </location>
</feature>
<evidence type="ECO:0000256" key="1">
    <source>
        <dbReference type="SAM" id="MobiDB-lite"/>
    </source>
</evidence>
<feature type="region of interest" description="Disordered" evidence="1">
    <location>
        <begin position="348"/>
        <end position="368"/>
    </location>
</feature>
<sequence length="809" mass="87737">MVTSASSSSSHIHGPLANAPVSARARRLLEALYTQYAQGLADPLKLTLVSLERELFSHAERARNSQVQADLYAEMQHLRERGERFAPRFLEALQQELAALCEPRRSTPATESGNAQPFHALTLVEDTDIDRDIVLSEIARREASRCNTQLQLLGQRFGVLAAAPAFEPEHVPLGPHAACRVLREAGDVLGLQLDTQLMLYRVFERQGLERYLELIERANILLAHEGVLPGLVYLPYLAKPATPRRPARPAGQERPGEGSPSASPGGMGGAGARGAMAHGHRPLTSWSGQAPQAAWGAAMFGEGHAPADLADSGGHLADPGEGSANDDRFAPALGSLHEMLGIARQQPGFTQAGSKPGVSRPHTGGTPVQAQALNHTLGALQSRTQVGEGASHGPRSIADVQQELLRMLRAEHGPQAGLSAQDTDTFDLLGLLYNEIDREVRGGTSAAELLVRLQVPVVRAALQDKAFFVRDQHPARELLNAVAESGATWLADDDTDPQLLQKLGNAVDKVVTEYQGDEAVFEAANQEIQGHYRAQARKAEVAERRHVEAARGKERLEMAKRLAGDSIEHVCAERAPPKFVQTLLKQAWSDVLTLTLLRQGEQSEEWADRQQATDRIAEVTCQPTGGPPDIALGSEVESALLQVGYHRDEAGAIARRLSTPGGEDDVTSRTELTAKLKARSRLGEQGEGDAAPRKPAPPVRNPAEESHYRALRTLPFGTWFEFVTNQQGDVRRQRLSWYSLITDNALFVNPRGQKIGEQSLDSLARLMAAGQARIVTEEKGRLIDRAWQATVRALRSLAGGGRAPQEQPA</sequence>